<organism evidence="1 2">
    <name type="scientific">Gossypium arboreum</name>
    <name type="common">Tree cotton</name>
    <name type="synonym">Gossypium nanking</name>
    <dbReference type="NCBI Taxonomy" id="29729"/>
    <lineage>
        <taxon>Eukaryota</taxon>
        <taxon>Viridiplantae</taxon>
        <taxon>Streptophyta</taxon>
        <taxon>Embryophyta</taxon>
        <taxon>Tracheophyta</taxon>
        <taxon>Spermatophyta</taxon>
        <taxon>Magnoliopsida</taxon>
        <taxon>eudicotyledons</taxon>
        <taxon>Gunneridae</taxon>
        <taxon>Pentapetalae</taxon>
        <taxon>rosids</taxon>
        <taxon>malvids</taxon>
        <taxon>Malvales</taxon>
        <taxon>Malvaceae</taxon>
        <taxon>Malvoideae</taxon>
        <taxon>Gossypium</taxon>
    </lineage>
</organism>
<dbReference type="EMBL" id="JARKNE010000007">
    <property type="protein sequence ID" value="KAK5819736.1"/>
    <property type="molecule type" value="Genomic_DNA"/>
</dbReference>
<evidence type="ECO:0008006" key="3">
    <source>
        <dbReference type="Google" id="ProtNLM"/>
    </source>
</evidence>
<keyword evidence="2" id="KW-1185">Reference proteome</keyword>
<reference evidence="1 2" key="1">
    <citation type="submission" date="2023-03" db="EMBL/GenBank/DDBJ databases">
        <title>WGS of Gossypium arboreum.</title>
        <authorList>
            <person name="Yu D."/>
        </authorList>
    </citation>
    <scope>NUCLEOTIDE SEQUENCE [LARGE SCALE GENOMIC DNA]</scope>
    <source>
        <tissue evidence="1">Leaf</tissue>
    </source>
</reference>
<name>A0ABR0PES7_GOSAR</name>
<comment type="caution">
    <text evidence="1">The sequence shown here is derived from an EMBL/GenBank/DDBJ whole genome shotgun (WGS) entry which is preliminary data.</text>
</comment>
<evidence type="ECO:0000313" key="1">
    <source>
        <dbReference type="EMBL" id="KAK5819736.1"/>
    </source>
</evidence>
<dbReference type="Proteomes" id="UP001358586">
    <property type="component" value="Chromosome 7"/>
</dbReference>
<proteinExistence type="predicted"/>
<gene>
    <name evidence="1" type="ORF">PVK06_024759</name>
</gene>
<sequence length="122" mass="13984">MMVIVNRMRTHMDKLKAIAIIEKILRSLLPKYNFVLCLIEEARDLDTVSFDELENSLMIHESKFAMQEEDQALQAISTPKDFGCGNNKWKGINSNGVEEKNVRKNGWDHYVSDGKPKAIDKS</sequence>
<accession>A0ABR0PES7</accession>
<evidence type="ECO:0000313" key="2">
    <source>
        <dbReference type="Proteomes" id="UP001358586"/>
    </source>
</evidence>
<protein>
    <recommendedName>
        <fullName evidence="3">Retrovirus-related Pol polyprotein from transposon TNT 1-94</fullName>
    </recommendedName>
</protein>
<dbReference type="Pfam" id="PF14223">
    <property type="entry name" value="Retrotran_gag_2"/>
    <property type="match status" value="1"/>
</dbReference>